<comment type="caution">
    <text evidence="6">The sequence shown here is derived from an EMBL/GenBank/DDBJ whole genome shotgun (WGS) entry which is preliminary data.</text>
</comment>
<feature type="binding site" evidence="4">
    <location>
        <position position="165"/>
    </location>
    <ligand>
        <name>Mn(2+)</name>
        <dbReference type="ChEBI" id="CHEBI:29035"/>
        <label>1</label>
    </ligand>
</feature>
<evidence type="ECO:0000256" key="3">
    <source>
        <dbReference type="ARBA" id="ARBA00022801"/>
    </source>
</evidence>
<feature type="binding site" evidence="4">
    <location>
        <position position="138"/>
    </location>
    <ligand>
        <name>Mn(2+)</name>
        <dbReference type="ChEBI" id="CHEBI:29035"/>
        <label>1</label>
    </ligand>
</feature>
<dbReference type="InterPro" id="IPR006035">
    <property type="entry name" value="Ureohydrolase"/>
</dbReference>
<sequence>MIKVKDIDIELQHTDAQYSGSLDTQGIFANATHLIGFGFDGTACFRKGTKHGPDALRAVSDDIETYSPYLDEDISDVMFYDLGNLKVEPADGVNRDALSEHDLIEASWQRATDDYCSLMSGIDLEKHQVKTLVLGGEHSISYGPIKTYLAQYPNLVLLHLDAHADLRDGYLGFHQSHASIIRRSLDHFGPDHQLIQYGIRSGTRDEYKWMRENGTLKTSRQEFLDAVAAIPEDRPIYLTFDLDFFDPSYFPGTGTPEPGGEDFHAFVSLCKLLKNKKFVGCDVVELSPEIDPTGNSDVFAAKVVRELVLCLRERD</sequence>
<dbReference type="CDD" id="cd11593">
    <property type="entry name" value="Agmatinase-like_2"/>
    <property type="match status" value="1"/>
</dbReference>
<evidence type="ECO:0000256" key="5">
    <source>
        <dbReference type="RuleBase" id="RU003684"/>
    </source>
</evidence>
<dbReference type="PROSITE" id="PS51409">
    <property type="entry name" value="ARGINASE_2"/>
    <property type="match status" value="1"/>
</dbReference>
<organism evidence="6 7">
    <name type="scientific">Thalassotalea marina</name>
    <dbReference type="NCBI Taxonomy" id="1673741"/>
    <lineage>
        <taxon>Bacteria</taxon>
        <taxon>Pseudomonadati</taxon>
        <taxon>Pseudomonadota</taxon>
        <taxon>Gammaproteobacteria</taxon>
        <taxon>Alteromonadales</taxon>
        <taxon>Colwelliaceae</taxon>
        <taxon>Thalassotalea</taxon>
    </lineage>
</organism>
<feature type="binding site" evidence="4">
    <location>
        <position position="243"/>
    </location>
    <ligand>
        <name>Mn(2+)</name>
        <dbReference type="ChEBI" id="CHEBI:29035"/>
        <label>1</label>
    </ligand>
</feature>
<evidence type="ECO:0000313" key="7">
    <source>
        <dbReference type="Proteomes" id="UP000623842"/>
    </source>
</evidence>
<evidence type="ECO:0000313" key="6">
    <source>
        <dbReference type="EMBL" id="GHF84771.1"/>
    </source>
</evidence>
<dbReference type="AlphaFoldDB" id="A0A919EHR5"/>
<feature type="binding site" evidence="4">
    <location>
        <position position="161"/>
    </location>
    <ligand>
        <name>Mn(2+)</name>
        <dbReference type="ChEBI" id="CHEBI:29035"/>
        <label>1</label>
    </ligand>
</feature>
<evidence type="ECO:0000256" key="1">
    <source>
        <dbReference type="ARBA" id="ARBA00009227"/>
    </source>
</evidence>
<dbReference type="GO" id="GO:0046872">
    <property type="term" value="F:metal ion binding"/>
    <property type="evidence" value="ECO:0007669"/>
    <property type="project" value="UniProtKB-KW"/>
</dbReference>
<feature type="binding site" evidence="4">
    <location>
        <position position="241"/>
    </location>
    <ligand>
        <name>Mn(2+)</name>
        <dbReference type="ChEBI" id="CHEBI:29035"/>
        <label>1</label>
    </ligand>
</feature>
<dbReference type="PANTHER" id="PTHR11358">
    <property type="entry name" value="ARGINASE/AGMATINASE"/>
    <property type="match status" value="1"/>
</dbReference>
<dbReference type="RefSeq" id="WP_229854532.1">
    <property type="nucleotide sequence ID" value="NZ_BNCK01000002.1"/>
</dbReference>
<dbReference type="PANTHER" id="PTHR11358:SF26">
    <property type="entry name" value="GUANIDINO ACID HYDROLASE, MITOCHONDRIAL"/>
    <property type="match status" value="1"/>
</dbReference>
<reference evidence="6" key="2">
    <citation type="submission" date="2020-09" db="EMBL/GenBank/DDBJ databases">
        <authorList>
            <person name="Sun Q."/>
            <person name="Kim S."/>
        </authorList>
    </citation>
    <scope>NUCLEOTIDE SEQUENCE</scope>
    <source>
        <strain evidence="6">KCTC 42731</strain>
    </source>
</reference>
<proteinExistence type="inferred from homology"/>
<dbReference type="PIRSF" id="PIRSF036979">
    <property type="entry name" value="Arginase"/>
    <property type="match status" value="1"/>
</dbReference>
<dbReference type="NCBIfam" id="TIGR01230">
    <property type="entry name" value="agmatinase"/>
    <property type="match status" value="1"/>
</dbReference>
<dbReference type="InterPro" id="IPR020855">
    <property type="entry name" value="Ureohydrolase_Mn_BS"/>
</dbReference>
<dbReference type="Proteomes" id="UP000623842">
    <property type="component" value="Unassembled WGS sequence"/>
</dbReference>
<reference evidence="6" key="1">
    <citation type="journal article" date="2014" name="Int. J. Syst. Evol. Microbiol.">
        <title>Complete genome sequence of Corynebacterium casei LMG S-19264T (=DSM 44701T), isolated from a smear-ripened cheese.</title>
        <authorList>
            <consortium name="US DOE Joint Genome Institute (JGI-PGF)"/>
            <person name="Walter F."/>
            <person name="Albersmeier A."/>
            <person name="Kalinowski J."/>
            <person name="Ruckert C."/>
        </authorList>
    </citation>
    <scope>NUCLEOTIDE SEQUENCE</scope>
    <source>
        <strain evidence="6">KCTC 42731</strain>
    </source>
</reference>
<evidence type="ECO:0000256" key="2">
    <source>
        <dbReference type="ARBA" id="ARBA00022723"/>
    </source>
</evidence>
<evidence type="ECO:0000256" key="4">
    <source>
        <dbReference type="PIRSR" id="PIRSR036979-1"/>
    </source>
</evidence>
<keyword evidence="2 4" id="KW-0479">Metal-binding</keyword>
<protein>
    <submittedName>
        <fullName evidence="6">Agmatinase</fullName>
    </submittedName>
</protein>
<dbReference type="SUPFAM" id="SSF52768">
    <property type="entry name" value="Arginase/deacetylase"/>
    <property type="match status" value="1"/>
</dbReference>
<accession>A0A919EHR5</accession>
<dbReference type="Pfam" id="PF00491">
    <property type="entry name" value="Arginase"/>
    <property type="match status" value="1"/>
</dbReference>
<dbReference type="InterPro" id="IPR005925">
    <property type="entry name" value="Agmatinase-rel"/>
</dbReference>
<dbReference type="GO" id="GO:0033389">
    <property type="term" value="P:putrescine biosynthetic process from arginine, via agmatine"/>
    <property type="evidence" value="ECO:0007669"/>
    <property type="project" value="TreeGrafter"/>
</dbReference>
<keyword evidence="7" id="KW-1185">Reference proteome</keyword>
<name>A0A919EHR5_9GAMM</name>
<dbReference type="GO" id="GO:0008783">
    <property type="term" value="F:agmatinase activity"/>
    <property type="evidence" value="ECO:0007669"/>
    <property type="project" value="TreeGrafter"/>
</dbReference>
<gene>
    <name evidence="6" type="ORF">GCM10017161_10310</name>
</gene>
<comment type="similarity">
    <text evidence="1">Belongs to the arginase family. Agmatinase subfamily.</text>
</comment>
<keyword evidence="4" id="KW-0464">Manganese</keyword>
<dbReference type="EMBL" id="BNCK01000002">
    <property type="protein sequence ID" value="GHF84771.1"/>
    <property type="molecule type" value="Genomic_DNA"/>
</dbReference>
<dbReference type="InterPro" id="IPR023696">
    <property type="entry name" value="Ureohydrolase_dom_sf"/>
</dbReference>
<comment type="cofactor">
    <cofactor evidence="4">
        <name>Mn(2+)</name>
        <dbReference type="ChEBI" id="CHEBI:29035"/>
    </cofactor>
    <text evidence="4">Binds 2 manganese ions per subunit.</text>
</comment>
<dbReference type="PROSITE" id="PS01053">
    <property type="entry name" value="ARGINASE_1"/>
    <property type="match status" value="1"/>
</dbReference>
<keyword evidence="3 5" id="KW-0378">Hydrolase</keyword>
<dbReference type="Gene3D" id="3.40.800.10">
    <property type="entry name" value="Ureohydrolase domain"/>
    <property type="match status" value="1"/>
</dbReference>
<feature type="binding site" evidence="4">
    <location>
        <position position="163"/>
    </location>
    <ligand>
        <name>Mn(2+)</name>
        <dbReference type="ChEBI" id="CHEBI:29035"/>
        <label>1</label>
    </ligand>
</feature>